<comment type="caution">
    <text evidence="2">The sequence shown here is derived from an EMBL/GenBank/DDBJ whole genome shotgun (WGS) entry which is preliminary data.</text>
</comment>
<dbReference type="InterPro" id="IPR001296">
    <property type="entry name" value="Glyco_trans_1"/>
</dbReference>
<dbReference type="CDD" id="cd03811">
    <property type="entry name" value="GT4_GT28_WabH-like"/>
    <property type="match status" value="1"/>
</dbReference>
<sequence>MKNVLFIIPFLGRTGAERVILNLINNIDRVKYKPHLLLYSDIEERNSLISQLNSNVPVFYLNVKGRARYNLHRIIYGIRKCCFENNIDTLLISDGTANAFLSPFLFLMGRKVKKIARESNLPSLYERNSIARLLYGYFYKNYDSIIVQSNDMMSDLVLKMKVPKDKIVKINNPLDYLKIQKMSLQQADFSFPKDKINLLTIGRLTYQKGYDLLLTSFSNIKNDNYHLTIIGTGEDKSDLLKMTNDLQLSDKVTFIPSTDNPYAIMKQADVFISSSRWEGYPNVVIESLACGTPVLANNYPGGINEIIDGTNGVICSLTDELFDGLEKIKEIKNVNFDKNKILDIYREYESLY</sequence>
<dbReference type="AlphaFoldDB" id="A0AA42C2X0"/>
<dbReference type="GO" id="GO:1901135">
    <property type="term" value="P:carbohydrate derivative metabolic process"/>
    <property type="evidence" value="ECO:0007669"/>
    <property type="project" value="UniProtKB-ARBA"/>
</dbReference>
<evidence type="ECO:0000313" key="2">
    <source>
        <dbReference type="EMBL" id="MCV9878015.1"/>
    </source>
</evidence>
<reference evidence="2" key="1">
    <citation type="submission" date="2022-04" db="EMBL/GenBank/DDBJ databases">
        <title>Brenneria sp. isolated from walnut trees in Serbia.</title>
        <authorList>
            <person name="Gasic K."/>
            <person name="Zlatkovic N."/>
            <person name="Kuzmanovic N."/>
        </authorList>
    </citation>
    <scope>NUCLEOTIDE SEQUENCE</scope>
    <source>
        <strain evidence="3">KBI 423</strain>
        <strain evidence="2">KBI 447</strain>
    </source>
</reference>
<dbReference type="GO" id="GO:0016757">
    <property type="term" value="F:glycosyltransferase activity"/>
    <property type="evidence" value="ECO:0007669"/>
    <property type="project" value="InterPro"/>
</dbReference>
<evidence type="ECO:0000313" key="4">
    <source>
        <dbReference type="Proteomes" id="UP001165568"/>
    </source>
</evidence>
<protein>
    <submittedName>
        <fullName evidence="2">Glycosyltransferase</fullName>
    </submittedName>
</protein>
<dbReference type="EMBL" id="JAMPJU010000002">
    <property type="protein sequence ID" value="MCV9881421.1"/>
    <property type="molecule type" value="Genomic_DNA"/>
</dbReference>
<dbReference type="Proteomes" id="UP001165568">
    <property type="component" value="Unassembled WGS sequence"/>
</dbReference>
<name>A0AA42C2X0_9GAMM</name>
<evidence type="ECO:0000313" key="3">
    <source>
        <dbReference type="EMBL" id="MCV9881421.1"/>
    </source>
</evidence>
<dbReference type="Pfam" id="PF00534">
    <property type="entry name" value="Glycos_transf_1"/>
    <property type="match status" value="1"/>
</dbReference>
<accession>A0AA42C2X0</accession>
<dbReference type="Gene3D" id="3.40.50.2000">
    <property type="entry name" value="Glycogen Phosphorylase B"/>
    <property type="match status" value="2"/>
</dbReference>
<dbReference type="Proteomes" id="UP001165569">
    <property type="component" value="Unassembled WGS sequence"/>
</dbReference>
<proteinExistence type="predicted"/>
<dbReference type="EMBL" id="JAMPJT010000002">
    <property type="protein sequence ID" value="MCV9878015.1"/>
    <property type="molecule type" value="Genomic_DNA"/>
</dbReference>
<dbReference type="PANTHER" id="PTHR12526">
    <property type="entry name" value="GLYCOSYLTRANSFERASE"/>
    <property type="match status" value="1"/>
</dbReference>
<dbReference type="PANTHER" id="PTHR12526:SF630">
    <property type="entry name" value="GLYCOSYLTRANSFERASE"/>
    <property type="match status" value="1"/>
</dbReference>
<evidence type="ECO:0000313" key="5">
    <source>
        <dbReference type="Proteomes" id="UP001165569"/>
    </source>
</evidence>
<dbReference type="RefSeq" id="WP_264089127.1">
    <property type="nucleotide sequence ID" value="NZ_JAMPJT010000002.1"/>
</dbReference>
<evidence type="ECO:0000259" key="1">
    <source>
        <dbReference type="Pfam" id="PF00534"/>
    </source>
</evidence>
<gene>
    <name evidence="2" type="ORF">NC803_04025</name>
    <name evidence="3" type="ORF">NC856_03905</name>
</gene>
<organism evidence="2 5">
    <name type="scientific">Brenneria izbisi</name>
    <dbReference type="NCBI Taxonomy" id="2939450"/>
    <lineage>
        <taxon>Bacteria</taxon>
        <taxon>Pseudomonadati</taxon>
        <taxon>Pseudomonadota</taxon>
        <taxon>Gammaproteobacteria</taxon>
        <taxon>Enterobacterales</taxon>
        <taxon>Pectobacteriaceae</taxon>
        <taxon>Brenneria</taxon>
    </lineage>
</organism>
<dbReference type="SUPFAM" id="SSF53756">
    <property type="entry name" value="UDP-Glycosyltransferase/glycogen phosphorylase"/>
    <property type="match status" value="1"/>
</dbReference>
<keyword evidence="4" id="KW-1185">Reference proteome</keyword>
<feature type="domain" description="Glycosyl transferase family 1" evidence="1">
    <location>
        <begin position="187"/>
        <end position="331"/>
    </location>
</feature>